<gene>
    <name evidence="1" type="ORF">BDN70DRAFT_871831</name>
</gene>
<dbReference type="OrthoDB" id="7873042at2759"/>
<proteinExistence type="predicted"/>
<dbReference type="AlphaFoldDB" id="A0A9P5ZDB6"/>
<keyword evidence="2" id="KW-1185">Reference proteome</keyword>
<protein>
    <submittedName>
        <fullName evidence="1">Uncharacterized protein</fullName>
    </submittedName>
</protein>
<evidence type="ECO:0000313" key="2">
    <source>
        <dbReference type="Proteomes" id="UP000807469"/>
    </source>
</evidence>
<dbReference type="Proteomes" id="UP000807469">
    <property type="component" value="Unassembled WGS sequence"/>
</dbReference>
<evidence type="ECO:0000313" key="1">
    <source>
        <dbReference type="EMBL" id="KAF9484865.1"/>
    </source>
</evidence>
<name>A0A9P5ZDB6_9AGAR</name>
<reference evidence="1" key="1">
    <citation type="submission" date="2020-11" db="EMBL/GenBank/DDBJ databases">
        <authorList>
            <consortium name="DOE Joint Genome Institute"/>
            <person name="Ahrendt S."/>
            <person name="Riley R."/>
            <person name="Andreopoulos W."/>
            <person name="Labutti K."/>
            <person name="Pangilinan J."/>
            <person name="Ruiz-Duenas F.J."/>
            <person name="Barrasa J.M."/>
            <person name="Sanchez-Garcia M."/>
            <person name="Camarero S."/>
            <person name="Miyauchi S."/>
            <person name="Serrano A."/>
            <person name="Linde D."/>
            <person name="Babiker R."/>
            <person name="Drula E."/>
            <person name="Ayuso-Fernandez I."/>
            <person name="Pacheco R."/>
            <person name="Padilla G."/>
            <person name="Ferreira P."/>
            <person name="Barriuso J."/>
            <person name="Kellner H."/>
            <person name="Castanera R."/>
            <person name="Alfaro M."/>
            <person name="Ramirez L."/>
            <person name="Pisabarro A.G."/>
            <person name="Kuo A."/>
            <person name="Tritt A."/>
            <person name="Lipzen A."/>
            <person name="He G."/>
            <person name="Yan M."/>
            <person name="Ng V."/>
            <person name="Cullen D."/>
            <person name="Martin F."/>
            <person name="Rosso M.-N."/>
            <person name="Henrissat B."/>
            <person name="Hibbett D."/>
            <person name="Martinez A.T."/>
            <person name="Grigoriev I.V."/>
        </authorList>
    </citation>
    <scope>NUCLEOTIDE SEQUENCE</scope>
    <source>
        <strain evidence="1">CIRM-BRFM 674</strain>
    </source>
</reference>
<sequence length="71" mass="8173">MVEAALVDNRWNVESFCSYSRSISRPSPCDSDNRFQSTFSCSWRGFADLLELIAWKVAVLIMPDRNQVRTV</sequence>
<accession>A0A9P5ZDB6</accession>
<dbReference type="EMBL" id="MU155139">
    <property type="protein sequence ID" value="KAF9484865.1"/>
    <property type="molecule type" value="Genomic_DNA"/>
</dbReference>
<organism evidence="1 2">
    <name type="scientific">Pholiota conissans</name>
    <dbReference type="NCBI Taxonomy" id="109636"/>
    <lineage>
        <taxon>Eukaryota</taxon>
        <taxon>Fungi</taxon>
        <taxon>Dikarya</taxon>
        <taxon>Basidiomycota</taxon>
        <taxon>Agaricomycotina</taxon>
        <taxon>Agaricomycetes</taxon>
        <taxon>Agaricomycetidae</taxon>
        <taxon>Agaricales</taxon>
        <taxon>Agaricineae</taxon>
        <taxon>Strophariaceae</taxon>
        <taxon>Pholiota</taxon>
    </lineage>
</organism>
<comment type="caution">
    <text evidence="1">The sequence shown here is derived from an EMBL/GenBank/DDBJ whole genome shotgun (WGS) entry which is preliminary data.</text>
</comment>